<dbReference type="GO" id="GO:0006271">
    <property type="term" value="P:DNA strand elongation involved in DNA replication"/>
    <property type="evidence" value="ECO:0007669"/>
    <property type="project" value="TreeGrafter"/>
</dbReference>
<dbReference type="GO" id="GO:1904161">
    <property type="term" value="P:DNA synthesis involved in UV-damage excision repair"/>
    <property type="evidence" value="ECO:0007669"/>
    <property type="project" value="TreeGrafter"/>
</dbReference>
<comment type="caution">
    <text evidence="6">The sequence shown here is derived from an EMBL/GenBank/DDBJ whole genome shotgun (WGS) entry which is preliminary data.</text>
</comment>
<name>A0A8J2M5N7_9BILA</name>
<dbReference type="InterPro" id="IPR019038">
    <property type="entry name" value="POLD3"/>
</dbReference>
<evidence type="ECO:0000313" key="6">
    <source>
        <dbReference type="EMBL" id="CAG9534353.1"/>
    </source>
</evidence>
<evidence type="ECO:0000256" key="4">
    <source>
        <dbReference type="ARBA" id="ARBA00023242"/>
    </source>
</evidence>
<protein>
    <recommendedName>
        <fullName evidence="2">DNA polymerase delta subunit 3</fullName>
    </recommendedName>
</protein>
<reference evidence="6" key="1">
    <citation type="submission" date="2021-09" db="EMBL/GenBank/DDBJ databases">
        <authorList>
            <consortium name="Pathogen Informatics"/>
        </authorList>
    </citation>
    <scope>NUCLEOTIDE SEQUENCE</scope>
</reference>
<keyword evidence="7" id="KW-1185">Reference proteome</keyword>
<gene>
    <name evidence="6" type="ORF">CJOHNSTONI_LOCUS4497</name>
</gene>
<dbReference type="Pfam" id="PF09507">
    <property type="entry name" value="CDC27"/>
    <property type="match status" value="1"/>
</dbReference>
<proteinExistence type="predicted"/>
<accession>A0A8J2M5N7</accession>
<dbReference type="GO" id="GO:0043625">
    <property type="term" value="C:delta DNA polymerase complex"/>
    <property type="evidence" value="ECO:0007669"/>
    <property type="project" value="InterPro"/>
</dbReference>
<dbReference type="EMBL" id="CAKAEH010001303">
    <property type="protein sequence ID" value="CAG9534353.1"/>
    <property type="molecule type" value="Genomic_DNA"/>
</dbReference>
<dbReference type="Proteomes" id="UP000746747">
    <property type="component" value="Unassembled WGS sequence"/>
</dbReference>
<dbReference type="InterPro" id="IPR041913">
    <property type="entry name" value="POLD3_sf"/>
</dbReference>
<feature type="region of interest" description="Disordered" evidence="5">
    <location>
        <begin position="366"/>
        <end position="409"/>
    </location>
</feature>
<dbReference type="PANTHER" id="PTHR17598:SF13">
    <property type="entry name" value="DNA POLYMERASE DELTA SUBUNIT 3"/>
    <property type="match status" value="1"/>
</dbReference>
<comment type="subcellular location">
    <subcellularLocation>
        <location evidence="1">Nucleus</location>
    </subcellularLocation>
</comment>
<feature type="region of interest" description="Disordered" evidence="5">
    <location>
        <begin position="204"/>
        <end position="223"/>
    </location>
</feature>
<organism evidence="6 7">
    <name type="scientific">Cercopithifilaria johnstoni</name>
    <dbReference type="NCBI Taxonomy" id="2874296"/>
    <lineage>
        <taxon>Eukaryota</taxon>
        <taxon>Metazoa</taxon>
        <taxon>Ecdysozoa</taxon>
        <taxon>Nematoda</taxon>
        <taxon>Chromadorea</taxon>
        <taxon>Rhabditida</taxon>
        <taxon>Spirurina</taxon>
        <taxon>Spiruromorpha</taxon>
        <taxon>Filarioidea</taxon>
        <taxon>Onchocercidae</taxon>
        <taxon>Cercopithifilaria</taxon>
    </lineage>
</organism>
<keyword evidence="3" id="KW-0235">DNA replication</keyword>
<evidence type="ECO:0000256" key="2">
    <source>
        <dbReference type="ARBA" id="ARBA00017589"/>
    </source>
</evidence>
<dbReference type="GO" id="GO:0006297">
    <property type="term" value="P:nucleotide-excision repair, DNA gap filling"/>
    <property type="evidence" value="ECO:0007669"/>
    <property type="project" value="TreeGrafter"/>
</dbReference>
<feature type="compositionally biased region" description="Polar residues" evidence="5">
    <location>
        <begin position="394"/>
        <end position="409"/>
    </location>
</feature>
<dbReference type="AlphaFoldDB" id="A0A8J2M5N7"/>
<evidence type="ECO:0000256" key="5">
    <source>
        <dbReference type="SAM" id="MobiDB-lite"/>
    </source>
</evidence>
<dbReference type="Gene3D" id="3.90.1030.20">
    <property type="entry name" value="DNA polymerase delta, p66 (Cdc27) subunit, wHTH domain"/>
    <property type="match status" value="1"/>
</dbReference>
<sequence>MGLDKLRILETSLFDLEQIVTVQYLSRHADMPIDDAKDELAEFLKQNKSKTELHAVYVVSGELNVSDPTSSSSAANTTATHKLRRTQLVRDCDLEKIRQTYRKVETCEIYGLHTKPIKSLCLLYSVDSLEDAEYERTDPQRSWLSYPEAETKTKEILAHCSAISAPEIQKKRTQKNLLLSTSKSAEPMAKRTKNNRTSLLQAAKQNKEEMPSVDRISQQRNVGKKANIVSSEAIKRRGQRIMIGSKEEDMGKETESPEKLIETMVPEKKDVIVGTSNALLTQDDLFSDADSNPDKMDCEQNRKNEIAEERIDPKKLPQICNDSLKNENSCGSQRKAIRKEHGTETFLDVDGFLVTKQVLKEIELEPSSANASTETRSKITKTKLLDNKERRSTKVPQGQAKISSFFQKK</sequence>
<feature type="compositionally biased region" description="Basic and acidic residues" evidence="5">
    <location>
        <begin position="383"/>
        <end position="392"/>
    </location>
</feature>
<evidence type="ECO:0000313" key="7">
    <source>
        <dbReference type="Proteomes" id="UP000746747"/>
    </source>
</evidence>
<keyword evidence="4" id="KW-0539">Nucleus</keyword>
<dbReference type="GO" id="GO:0003887">
    <property type="term" value="F:DNA-directed DNA polymerase activity"/>
    <property type="evidence" value="ECO:0007669"/>
    <property type="project" value="TreeGrafter"/>
</dbReference>
<dbReference type="PANTHER" id="PTHR17598">
    <property type="entry name" value="DNA POLYMERASE DELTA SUBUNIT 3"/>
    <property type="match status" value="1"/>
</dbReference>
<evidence type="ECO:0000256" key="1">
    <source>
        <dbReference type="ARBA" id="ARBA00004123"/>
    </source>
</evidence>
<evidence type="ECO:0000256" key="3">
    <source>
        <dbReference type="ARBA" id="ARBA00022705"/>
    </source>
</evidence>
<dbReference type="OrthoDB" id="514823at2759"/>